<dbReference type="GO" id="GO:0007165">
    <property type="term" value="P:signal transduction"/>
    <property type="evidence" value="ECO:0007669"/>
    <property type="project" value="TreeGrafter"/>
</dbReference>
<name>A0A1J5RNR5_9ZZZZ</name>
<reference evidence="7" key="1">
    <citation type="submission" date="2016-10" db="EMBL/GenBank/DDBJ databases">
        <title>Sequence of Gallionella enrichment culture.</title>
        <authorList>
            <person name="Poehlein A."/>
            <person name="Muehling M."/>
            <person name="Daniel R."/>
        </authorList>
    </citation>
    <scope>NUCLEOTIDE SEQUENCE</scope>
</reference>
<dbReference type="GO" id="GO:0004252">
    <property type="term" value="F:serine-type endopeptidase activity"/>
    <property type="evidence" value="ECO:0007669"/>
    <property type="project" value="UniProtKB-EC"/>
</dbReference>
<dbReference type="InterPro" id="IPR020992">
    <property type="entry name" value="Tail_Prtase_C"/>
</dbReference>
<dbReference type="InterPro" id="IPR005151">
    <property type="entry name" value="Tail-specific_protease"/>
</dbReference>
<dbReference type="InterPro" id="IPR036034">
    <property type="entry name" value="PDZ_sf"/>
</dbReference>
<dbReference type="Gene3D" id="2.30.42.10">
    <property type="match status" value="1"/>
</dbReference>
<gene>
    <name evidence="7" type="primary">prc_5</name>
    <name evidence="7" type="ORF">GALL_269440</name>
</gene>
<accession>A0A1J5RNR5</accession>
<dbReference type="GO" id="GO:0006508">
    <property type="term" value="P:proteolysis"/>
    <property type="evidence" value="ECO:0007669"/>
    <property type="project" value="UniProtKB-KW"/>
</dbReference>
<dbReference type="PANTHER" id="PTHR32060:SF22">
    <property type="entry name" value="CARBOXYL-TERMINAL-PROCESSING PEPTIDASE 3, CHLOROPLASTIC"/>
    <property type="match status" value="1"/>
</dbReference>
<dbReference type="CDD" id="cd07560">
    <property type="entry name" value="Peptidase_S41_CPP"/>
    <property type="match status" value="1"/>
</dbReference>
<keyword evidence="2 7" id="KW-0645">Protease</keyword>
<evidence type="ECO:0000256" key="5">
    <source>
        <dbReference type="SAM" id="Coils"/>
    </source>
</evidence>
<evidence type="ECO:0000256" key="1">
    <source>
        <dbReference type="ARBA" id="ARBA00009179"/>
    </source>
</evidence>
<dbReference type="NCBIfam" id="TIGR00225">
    <property type="entry name" value="prc"/>
    <property type="match status" value="1"/>
</dbReference>
<dbReference type="EMBL" id="MLJW01000268">
    <property type="protein sequence ID" value="OIQ91147.1"/>
    <property type="molecule type" value="Genomic_DNA"/>
</dbReference>
<dbReference type="EC" id="3.4.21.102" evidence="7"/>
<dbReference type="PROSITE" id="PS50106">
    <property type="entry name" value="PDZ"/>
    <property type="match status" value="1"/>
</dbReference>
<dbReference type="SMART" id="SM00228">
    <property type="entry name" value="PDZ"/>
    <property type="match status" value="1"/>
</dbReference>
<comment type="similarity">
    <text evidence="1">Belongs to the peptidase S41A family.</text>
</comment>
<dbReference type="SMART" id="SM00245">
    <property type="entry name" value="TSPc"/>
    <property type="match status" value="1"/>
</dbReference>
<dbReference type="InterPro" id="IPR004447">
    <property type="entry name" value="Peptidase_S41A"/>
</dbReference>
<keyword evidence="3 7" id="KW-0378">Hydrolase</keyword>
<evidence type="ECO:0000256" key="4">
    <source>
        <dbReference type="ARBA" id="ARBA00022825"/>
    </source>
</evidence>
<dbReference type="Pfam" id="PF00595">
    <property type="entry name" value="PDZ"/>
    <property type="match status" value="1"/>
</dbReference>
<evidence type="ECO:0000256" key="3">
    <source>
        <dbReference type="ARBA" id="ARBA00022801"/>
    </source>
</evidence>
<dbReference type="Pfam" id="PF11818">
    <property type="entry name" value="DUF3340"/>
    <property type="match status" value="1"/>
</dbReference>
<dbReference type="InterPro" id="IPR040573">
    <property type="entry name" value="TSP_N"/>
</dbReference>
<comment type="caution">
    <text evidence="7">The sequence shown here is derived from an EMBL/GenBank/DDBJ whole genome shotgun (WGS) entry which is preliminary data.</text>
</comment>
<dbReference type="PANTHER" id="PTHR32060">
    <property type="entry name" value="TAIL-SPECIFIC PROTEASE"/>
    <property type="match status" value="1"/>
</dbReference>
<sequence>MNNKLLWLLLAFVTVAHATSVNTTQEIPLLRPLVQQSQAAHLSAEVLTRYHYKPVKLDDISSAKIFDNYIKSLDNQKVFFLQSDIDQLSNFRTQLDDAILNEDLTIPFAIFSLYQQRIVERTTYARSLLKTGFDFTKDESYQYTREKSPWAKSLDEMNDIWRKRVKNDWLRLKLAGKNDKSIVDTLDKRYANSLKSIAKIKNDDVFQSFMNAYTMTVDPHTNYFGIRASDDFDISMKLSLDGIGAVLQDKDEYTTIRELVTGGPAALSGKLAVGDRIVGVGQGEKGAIVDVLGWRLDDTVALIRGAENSIVVLDILPADAGPDAKHKLISLTRKKISLEQQAAKKSIIEVKDNGVTRRIGVIDLPVFYQDFSARQKGDKTFKSASRDVSRLLEELKKDKVDSVLVDLRNNGGGSLDEAIELTGLFIDKGPVVQERDVKGDIKVDSDTHTGAVWNGPLGILINRGSASASEIFAAAIQDYGRGVVIGEQSFGKGTVQSVINLDQLVRSDEPKFGELKMTIAQFYRINGGTTQLRGVTPDISLPSTADIDDFGESSFDNALPWTQIKAATYTPAGDVKPLVPTLIASHDLRISKDKDFQYLIEDIAELKTLRNKNLISLNEIKRRKEREVQELRLAARDKNSDADKSAKTSDKKVAIAKNSALQDDGLQSSERNINSDLEMEKLRKNTKDILLNEAANILSDEVGLLKGTTKLAANVLPKVDVH</sequence>
<evidence type="ECO:0000313" key="7">
    <source>
        <dbReference type="EMBL" id="OIQ91147.1"/>
    </source>
</evidence>
<dbReference type="InterPro" id="IPR029045">
    <property type="entry name" value="ClpP/crotonase-like_dom_sf"/>
</dbReference>
<dbReference type="Gene3D" id="3.90.226.10">
    <property type="entry name" value="2-enoyl-CoA Hydratase, Chain A, domain 1"/>
    <property type="match status" value="1"/>
</dbReference>
<dbReference type="FunFam" id="3.90.226.10:FF:000090">
    <property type="entry name" value="Tail-specific protease"/>
    <property type="match status" value="1"/>
</dbReference>
<organism evidence="7">
    <name type="scientific">mine drainage metagenome</name>
    <dbReference type="NCBI Taxonomy" id="410659"/>
    <lineage>
        <taxon>unclassified sequences</taxon>
        <taxon>metagenomes</taxon>
        <taxon>ecological metagenomes</taxon>
    </lineage>
</organism>
<keyword evidence="4" id="KW-0720">Serine protease</keyword>
<protein>
    <submittedName>
        <fullName evidence="7">Tail-specific protease</fullName>
        <ecNumber evidence="7">3.4.21.102</ecNumber>
    </submittedName>
</protein>
<evidence type="ECO:0000256" key="2">
    <source>
        <dbReference type="ARBA" id="ARBA00022670"/>
    </source>
</evidence>
<dbReference type="InterPro" id="IPR001478">
    <property type="entry name" value="PDZ"/>
</dbReference>
<dbReference type="SUPFAM" id="SSF52096">
    <property type="entry name" value="ClpP/crotonase"/>
    <property type="match status" value="1"/>
</dbReference>
<proteinExistence type="inferred from homology"/>
<dbReference type="Pfam" id="PF03572">
    <property type="entry name" value="Peptidase_S41"/>
    <property type="match status" value="1"/>
</dbReference>
<dbReference type="AlphaFoldDB" id="A0A1J5RNR5"/>
<evidence type="ECO:0000259" key="6">
    <source>
        <dbReference type="PROSITE" id="PS50106"/>
    </source>
</evidence>
<dbReference type="Pfam" id="PF17804">
    <property type="entry name" value="TSP_NTD"/>
    <property type="match status" value="1"/>
</dbReference>
<feature type="coiled-coil region" evidence="5">
    <location>
        <begin position="614"/>
        <end position="641"/>
    </location>
</feature>
<keyword evidence="5" id="KW-0175">Coiled coil</keyword>
<dbReference type="GO" id="GO:0030288">
    <property type="term" value="C:outer membrane-bounded periplasmic space"/>
    <property type="evidence" value="ECO:0007669"/>
    <property type="project" value="TreeGrafter"/>
</dbReference>
<feature type="domain" description="PDZ" evidence="6">
    <location>
        <begin position="233"/>
        <end position="312"/>
    </location>
</feature>
<dbReference type="SUPFAM" id="SSF50156">
    <property type="entry name" value="PDZ domain-like"/>
    <property type="match status" value="1"/>
</dbReference>